<proteinExistence type="predicted"/>
<dbReference type="EMBL" id="CM034404">
    <property type="protein sequence ID" value="KAJ0174079.1"/>
    <property type="molecule type" value="Genomic_DNA"/>
</dbReference>
<name>A0ACC1CR11_9NEOP</name>
<organism evidence="1 2">
    <name type="scientific">Dendrolimus kikuchii</name>
    <dbReference type="NCBI Taxonomy" id="765133"/>
    <lineage>
        <taxon>Eukaryota</taxon>
        <taxon>Metazoa</taxon>
        <taxon>Ecdysozoa</taxon>
        <taxon>Arthropoda</taxon>
        <taxon>Hexapoda</taxon>
        <taxon>Insecta</taxon>
        <taxon>Pterygota</taxon>
        <taxon>Neoptera</taxon>
        <taxon>Endopterygota</taxon>
        <taxon>Lepidoptera</taxon>
        <taxon>Glossata</taxon>
        <taxon>Ditrysia</taxon>
        <taxon>Bombycoidea</taxon>
        <taxon>Lasiocampidae</taxon>
        <taxon>Dendrolimus</taxon>
    </lineage>
</organism>
<gene>
    <name evidence="1" type="ORF">K1T71_010225</name>
</gene>
<evidence type="ECO:0000313" key="2">
    <source>
        <dbReference type="Proteomes" id="UP000824533"/>
    </source>
</evidence>
<reference evidence="1 2" key="1">
    <citation type="journal article" date="2021" name="Front. Genet.">
        <title>Chromosome-Level Genome Assembly Reveals Significant Gene Expansion in the Toll and IMD Signaling Pathways of Dendrolimus kikuchii.</title>
        <authorList>
            <person name="Zhou J."/>
            <person name="Wu P."/>
            <person name="Xiong Z."/>
            <person name="Liu N."/>
            <person name="Zhao N."/>
            <person name="Ji M."/>
            <person name="Qiu Y."/>
            <person name="Yang B."/>
        </authorList>
    </citation>
    <scope>NUCLEOTIDE SEQUENCE [LARGE SCALE GENOMIC DNA]</scope>
    <source>
        <strain evidence="1">Ann1</strain>
    </source>
</reference>
<evidence type="ECO:0000313" key="1">
    <source>
        <dbReference type="EMBL" id="KAJ0174079.1"/>
    </source>
</evidence>
<protein>
    <submittedName>
        <fullName evidence="1">Uncharacterized protein</fullName>
    </submittedName>
</protein>
<comment type="caution">
    <text evidence="1">The sequence shown here is derived from an EMBL/GenBank/DDBJ whole genome shotgun (WGS) entry which is preliminary data.</text>
</comment>
<dbReference type="Proteomes" id="UP000824533">
    <property type="component" value="Linkage Group LG18"/>
</dbReference>
<keyword evidence="2" id="KW-1185">Reference proteome</keyword>
<accession>A0ACC1CR11</accession>
<sequence length="67" mass="7950">MIWPKCYFINILLCVILTQTQSESYNSRLKLPKPVYPHELKNIILEKPLVYHPQPFAYPGYPVILYL</sequence>